<feature type="signal peptide" evidence="2">
    <location>
        <begin position="1"/>
        <end position="22"/>
    </location>
</feature>
<organism evidence="3 4">
    <name type="scientific">Allacma fusca</name>
    <dbReference type="NCBI Taxonomy" id="39272"/>
    <lineage>
        <taxon>Eukaryota</taxon>
        <taxon>Metazoa</taxon>
        <taxon>Ecdysozoa</taxon>
        <taxon>Arthropoda</taxon>
        <taxon>Hexapoda</taxon>
        <taxon>Collembola</taxon>
        <taxon>Symphypleona</taxon>
        <taxon>Sminthuridae</taxon>
        <taxon>Allacma</taxon>
    </lineage>
</organism>
<name>A0A8J2L4W2_9HEXA</name>
<protein>
    <submittedName>
        <fullName evidence="3">Uncharacterized protein</fullName>
    </submittedName>
</protein>
<feature type="chain" id="PRO_5035309973" evidence="2">
    <location>
        <begin position="23"/>
        <end position="215"/>
    </location>
</feature>
<dbReference type="PANTHER" id="PTHR31475">
    <property type="entry name" value="UPF0462 PROTEIN"/>
    <property type="match status" value="1"/>
</dbReference>
<reference evidence="3" key="1">
    <citation type="submission" date="2021-06" db="EMBL/GenBank/DDBJ databases">
        <authorList>
            <person name="Hodson N. C."/>
            <person name="Mongue J. A."/>
            <person name="Jaron S. K."/>
        </authorList>
    </citation>
    <scope>NUCLEOTIDE SEQUENCE</scope>
</reference>
<keyword evidence="2" id="KW-0732">Signal</keyword>
<comment type="similarity">
    <text evidence="1">Belongs to the UPF0462 family.</text>
</comment>
<dbReference type="OrthoDB" id="8250259at2759"/>
<evidence type="ECO:0000313" key="3">
    <source>
        <dbReference type="EMBL" id="CAG7828843.1"/>
    </source>
</evidence>
<evidence type="ECO:0000313" key="4">
    <source>
        <dbReference type="Proteomes" id="UP000708208"/>
    </source>
</evidence>
<evidence type="ECO:0000256" key="2">
    <source>
        <dbReference type="SAM" id="SignalP"/>
    </source>
</evidence>
<evidence type="ECO:0000256" key="1">
    <source>
        <dbReference type="ARBA" id="ARBA00038085"/>
    </source>
</evidence>
<comment type="caution">
    <text evidence="3">The sequence shown here is derived from an EMBL/GenBank/DDBJ whole genome shotgun (WGS) entry which is preliminary data.</text>
</comment>
<dbReference type="AlphaFoldDB" id="A0A8J2L4W2"/>
<proteinExistence type="inferred from homology"/>
<dbReference type="PANTHER" id="PTHR31475:SF5">
    <property type="entry name" value="UPF0462 PROTEIN C4ORF33 HOMOLOG"/>
    <property type="match status" value="1"/>
</dbReference>
<dbReference type="Proteomes" id="UP000708208">
    <property type="component" value="Unassembled WGS sequence"/>
</dbReference>
<sequence>MRTKFFLGILGLLISATHNSVGGVEKSAHEIYEIRTTWDNQTVSTDDIVRLEFSSADNGLVIDISAPFYNDPKPSGNPGRQPGLWNYEVVEAFFLGPNNKYLELEFGPWGHYLALYLEGVHNVTNYDIPISHYTTSHSTTSSTWTGRAIIPSRFFPPGVNSFNAYSIHGVGKDRTYMSLFPVGFNTSANPDFHRLDRFQPINLSNFINVTTPMNP</sequence>
<dbReference type="EMBL" id="CAJVCH010549115">
    <property type="protein sequence ID" value="CAG7828843.1"/>
    <property type="molecule type" value="Genomic_DNA"/>
</dbReference>
<gene>
    <name evidence="3" type="ORF">AFUS01_LOCUS38742</name>
</gene>
<accession>A0A8J2L4W2</accession>
<keyword evidence="4" id="KW-1185">Reference proteome</keyword>